<evidence type="ECO:0000313" key="1">
    <source>
        <dbReference type="EMBL" id="MDN0023517.1"/>
    </source>
</evidence>
<reference evidence="1" key="1">
    <citation type="submission" date="2023-06" db="EMBL/GenBank/DDBJ databases">
        <authorList>
            <person name="Zeman M."/>
            <person name="Kubasova T."/>
            <person name="Jahodarova E."/>
            <person name="Nykrynova M."/>
            <person name="Rychlik I."/>
        </authorList>
    </citation>
    <scope>NUCLEOTIDE SEQUENCE</scope>
    <source>
        <strain evidence="1">ET37</strain>
    </source>
</reference>
<dbReference type="RefSeq" id="WP_289825981.1">
    <property type="nucleotide sequence ID" value="NZ_JAUEIE010000013.1"/>
</dbReference>
<accession>A0ABT7WZZ2</accession>
<dbReference type="Gene3D" id="2.60.40.10">
    <property type="entry name" value="Immunoglobulins"/>
    <property type="match status" value="1"/>
</dbReference>
<dbReference type="EMBL" id="JAUEIE010000013">
    <property type="protein sequence ID" value="MDN0023517.1"/>
    <property type="molecule type" value="Genomic_DNA"/>
</dbReference>
<name>A0ABT7WZZ2_9BACT</name>
<dbReference type="Proteomes" id="UP001167831">
    <property type="component" value="Unassembled WGS sequence"/>
</dbReference>
<reference evidence="1" key="2">
    <citation type="submission" date="2024-05" db="EMBL/GenBank/DDBJ databases">
        <title>Identification and characterization of horizontal gene transfer across gut microbiota members of farm animals based on homology search.</title>
        <authorList>
            <person name="Schwarzerova J."/>
            <person name="Nykrynova M."/>
            <person name="Jureckova K."/>
            <person name="Cejkova D."/>
            <person name="Rychlik I."/>
        </authorList>
    </citation>
    <scope>NUCLEOTIDE SEQUENCE</scope>
    <source>
        <strain evidence="1">ET37</strain>
    </source>
</reference>
<dbReference type="InterPro" id="IPR013783">
    <property type="entry name" value="Ig-like_fold"/>
</dbReference>
<sequence>MDQQSLCERGCAIADNTWSQTYYGKVTVAGSFNGSNTESDPMSYDAVSGTWSADLDIKEIGWGMQILLDGDWGNCLKSKGDGVLGYPDGDNIIPPGTGKYRLTINLNDMQHLTYKFTAL</sequence>
<comment type="caution">
    <text evidence="1">The sequence shown here is derived from an EMBL/GenBank/DDBJ whole genome shotgun (WGS) entry which is preliminary data.</text>
</comment>
<keyword evidence="2" id="KW-1185">Reference proteome</keyword>
<evidence type="ECO:0000313" key="2">
    <source>
        <dbReference type="Proteomes" id="UP001167831"/>
    </source>
</evidence>
<proteinExistence type="predicted"/>
<protein>
    <submittedName>
        <fullName evidence="1">Uncharacterized protein</fullName>
    </submittedName>
</protein>
<organism evidence="1 2">
    <name type="scientific">Leyella lascolaii</name>
    <dbReference type="NCBI Taxonomy" id="1776379"/>
    <lineage>
        <taxon>Bacteria</taxon>
        <taxon>Pseudomonadati</taxon>
        <taxon>Bacteroidota</taxon>
        <taxon>Bacteroidia</taxon>
        <taxon>Bacteroidales</taxon>
        <taxon>Prevotellaceae</taxon>
        <taxon>Leyella</taxon>
    </lineage>
</organism>
<gene>
    <name evidence="1" type="ORF">QVN81_10890</name>
</gene>